<keyword evidence="3" id="KW-0597">Phosphoprotein</keyword>
<feature type="transmembrane region" description="Helical" evidence="9">
    <location>
        <begin position="263"/>
        <end position="284"/>
    </location>
</feature>
<evidence type="ECO:0000259" key="10">
    <source>
        <dbReference type="Pfam" id="PF02518"/>
    </source>
</evidence>
<dbReference type="SUPFAM" id="SSF55874">
    <property type="entry name" value="ATPase domain of HSP90 chaperone/DNA topoisomerase II/histidine kinase"/>
    <property type="match status" value="1"/>
</dbReference>
<keyword evidence="9" id="KW-1133">Transmembrane helix</keyword>
<gene>
    <name evidence="12" type="ORF">GCM10023153_01510</name>
</gene>
<comment type="catalytic activity">
    <reaction evidence="1">
        <text>ATP + protein L-histidine = ADP + protein N-phospho-L-histidine.</text>
        <dbReference type="EC" id="2.7.13.3"/>
    </reaction>
</comment>
<keyword evidence="7" id="KW-0067">ATP-binding</keyword>
<feature type="transmembrane region" description="Helical" evidence="9">
    <location>
        <begin position="62"/>
        <end position="81"/>
    </location>
</feature>
<keyword evidence="9" id="KW-0812">Transmembrane</keyword>
<dbReference type="PANTHER" id="PTHR24421">
    <property type="entry name" value="NITRATE/NITRITE SENSOR PROTEIN NARX-RELATED"/>
    <property type="match status" value="1"/>
</dbReference>
<dbReference type="InterPro" id="IPR050482">
    <property type="entry name" value="Sensor_HK_TwoCompSys"/>
</dbReference>
<evidence type="ECO:0000313" key="12">
    <source>
        <dbReference type="EMBL" id="GAA4387251.1"/>
    </source>
</evidence>
<name>A0ABP8JA20_9MICO</name>
<feature type="transmembrane region" description="Helical" evidence="9">
    <location>
        <begin position="93"/>
        <end position="116"/>
    </location>
</feature>
<sequence length="635" mass="65694">MRARTVRVCTALAAVVVLATVVVGVATGSTADVLAGVLSLAAVGVGFVVVREQPTSAVGPAMAWCAAAPLTVVLVEALAQSAEGASLPPGASLAQAISVGIWPLNVAGLVALLLVFPDGRRPGWPWRAVPVLLLSATGATVFALWGSRQVGGEVVGAPSGPARVVAVIVGLALVATCVGLGVASVMQTYRHGDERRRLQVRWLALAGVVAAALLVAGWVAEGLGAPLALAYTPHLVAIVVLVPAAVGVAILRHDLFDVDRLLGDTVSALVTAFASAALFGAVVLVTSRAVGATSEVTTVTAAFVTALFLLPVHRWISSVVGAVVDHDRHVAVAGVERFAADVRAGHREPEEVQAVLRTAQRDPGLTLALVRVDGAWVDPQGVEVPEPYGVTVASGGVPIARIHLDHDTARARRRVADLATAAWVPIEVSRLRLGLRGAVAEAEASRARLVEAVAEERVRLERDLHDGAQQQIVATGMRLRRLQRDLDPVLAAEVDTVVADLEETVRELRRLAHGVRPARLDDGLGPALEAVRAASPVPVDLVVGDLPPADETRTVTAYLVVSEAVANALKHARARRIDVEVGSSGDRIAVEVRDDGVGGAPVDGPASLRDRVASVGGQLSVESVAGRGTTVRAVI</sequence>
<dbReference type="InterPro" id="IPR011712">
    <property type="entry name" value="Sig_transdc_His_kin_sub3_dim/P"/>
</dbReference>
<comment type="caution">
    <text evidence="12">The sequence shown here is derived from an EMBL/GenBank/DDBJ whole genome shotgun (WGS) entry which is preliminary data.</text>
</comment>
<evidence type="ECO:0000256" key="8">
    <source>
        <dbReference type="ARBA" id="ARBA00023012"/>
    </source>
</evidence>
<protein>
    <recommendedName>
        <fullName evidence="2">histidine kinase</fullName>
        <ecNumber evidence="2">2.7.13.3</ecNumber>
    </recommendedName>
</protein>
<dbReference type="RefSeq" id="WP_159898466.1">
    <property type="nucleotide sequence ID" value="NZ_BAABFX010000007.1"/>
</dbReference>
<feature type="transmembrane region" description="Helical" evidence="9">
    <location>
        <begin position="165"/>
        <end position="186"/>
    </location>
</feature>
<dbReference type="EC" id="2.7.13.3" evidence="2"/>
<feature type="domain" description="Signal transduction histidine kinase subgroup 3 dimerisation and phosphoacceptor" evidence="11">
    <location>
        <begin position="456"/>
        <end position="519"/>
    </location>
</feature>
<organism evidence="12 13">
    <name type="scientific">Ornithinibacter aureus</name>
    <dbReference type="NCBI Taxonomy" id="622664"/>
    <lineage>
        <taxon>Bacteria</taxon>
        <taxon>Bacillati</taxon>
        <taxon>Actinomycetota</taxon>
        <taxon>Actinomycetes</taxon>
        <taxon>Micrococcales</taxon>
        <taxon>Intrasporangiaceae</taxon>
        <taxon>Ornithinibacter</taxon>
    </lineage>
</organism>
<dbReference type="InterPro" id="IPR036890">
    <property type="entry name" value="HATPase_C_sf"/>
</dbReference>
<evidence type="ECO:0000256" key="4">
    <source>
        <dbReference type="ARBA" id="ARBA00022679"/>
    </source>
</evidence>
<dbReference type="CDD" id="cd16917">
    <property type="entry name" value="HATPase_UhpB-NarQ-NarX-like"/>
    <property type="match status" value="1"/>
</dbReference>
<keyword evidence="4" id="KW-0808">Transferase</keyword>
<evidence type="ECO:0000256" key="7">
    <source>
        <dbReference type="ARBA" id="ARBA00022840"/>
    </source>
</evidence>
<dbReference type="InterPro" id="IPR003594">
    <property type="entry name" value="HATPase_dom"/>
</dbReference>
<accession>A0ABP8JA20</accession>
<keyword evidence="8" id="KW-0902">Two-component regulatory system</keyword>
<evidence type="ECO:0000256" key="5">
    <source>
        <dbReference type="ARBA" id="ARBA00022741"/>
    </source>
</evidence>
<keyword evidence="6" id="KW-0418">Kinase</keyword>
<dbReference type="Pfam" id="PF02518">
    <property type="entry name" value="HATPase_c"/>
    <property type="match status" value="1"/>
</dbReference>
<evidence type="ECO:0000256" key="6">
    <source>
        <dbReference type="ARBA" id="ARBA00022777"/>
    </source>
</evidence>
<dbReference type="EMBL" id="BAABFX010000007">
    <property type="protein sequence ID" value="GAA4387251.1"/>
    <property type="molecule type" value="Genomic_DNA"/>
</dbReference>
<dbReference type="PANTHER" id="PTHR24421:SF10">
    <property type="entry name" value="NITRATE_NITRITE SENSOR PROTEIN NARQ"/>
    <property type="match status" value="1"/>
</dbReference>
<evidence type="ECO:0000256" key="1">
    <source>
        <dbReference type="ARBA" id="ARBA00000085"/>
    </source>
</evidence>
<feature type="transmembrane region" description="Helical" evidence="9">
    <location>
        <begin position="198"/>
        <end position="219"/>
    </location>
</feature>
<proteinExistence type="predicted"/>
<evidence type="ECO:0000259" key="11">
    <source>
        <dbReference type="Pfam" id="PF07730"/>
    </source>
</evidence>
<feature type="transmembrane region" description="Helical" evidence="9">
    <location>
        <begin position="34"/>
        <end position="50"/>
    </location>
</feature>
<reference evidence="13" key="1">
    <citation type="journal article" date="2019" name="Int. J. Syst. Evol. Microbiol.">
        <title>The Global Catalogue of Microorganisms (GCM) 10K type strain sequencing project: providing services to taxonomists for standard genome sequencing and annotation.</title>
        <authorList>
            <consortium name="The Broad Institute Genomics Platform"/>
            <consortium name="The Broad Institute Genome Sequencing Center for Infectious Disease"/>
            <person name="Wu L."/>
            <person name="Ma J."/>
        </authorList>
    </citation>
    <scope>NUCLEOTIDE SEQUENCE [LARGE SCALE GENOMIC DNA]</scope>
    <source>
        <strain evidence="13">JCM 17738</strain>
    </source>
</reference>
<keyword evidence="13" id="KW-1185">Reference proteome</keyword>
<evidence type="ECO:0000256" key="2">
    <source>
        <dbReference type="ARBA" id="ARBA00012438"/>
    </source>
</evidence>
<feature type="transmembrane region" description="Helical" evidence="9">
    <location>
        <begin position="128"/>
        <end position="145"/>
    </location>
</feature>
<evidence type="ECO:0000313" key="13">
    <source>
        <dbReference type="Proteomes" id="UP001500390"/>
    </source>
</evidence>
<dbReference type="Proteomes" id="UP001500390">
    <property type="component" value="Unassembled WGS sequence"/>
</dbReference>
<dbReference type="Gene3D" id="3.30.565.10">
    <property type="entry name" value="Histidine kinase-like ATPase, C-terminal domain"/>
    <property type="match status" value="1"/>
</dbReference>
<evidence type="ECO:0000256" key="9">
    <source>
        <dbReference type="SAM" id="Phobius"/>
    </source>
</evidence>
<keyword evidence="5" id="KW-0547">Nucleotide-binding</keyword>
<evidence type="ECO:0000256" key="3">
    <source>
        <dbReference type="ARBA" id="ARBA00022553"/>
    </source>
</evidence>
<dbReference type="Gene3D" id="1.20.5.1930">
    <property type="match status" value="1"/>
</dbReference>
<feature type="domain" description="Histidine kinase/HSP90-like ATPase" evidence="10">
    <location>
        <begin position="557"/>
        <end position="633"/>
    </location>
</feature>
<feature type="transmembrane region" description="Helical" evidence="9">
    <location>
        <begin position="231"/>
        <end position="251"/>
    </location>
</feature>
<dbReference type="Pfam" id="PF07730">
    <property type="entry name" value="HisKA_3"/>
    <property type="match status" value="1"/>
</dbReference>
<keyword evidence="9" id="KW-0472">Membrane</keyword>